<dbReference type="STRING" id="376730.SAMN04487906_1153"/>
<dbReference type="Pfam" id="PF01145">
    <property type="entry name" value="Band_7"/>
    <property type="match status" value="1"/>
</dbReference>
<dbReference type="RefSeq" id="WP_038266234.1">
    <property type="nucleotide sequence ID" value="NZ_AYXY01000022.1"/>
</dbReference>
<keyword evidence="3" id="KW-0812">Transmembrane</keyword>
<dbReference type="PATRIC" id="fig|1286632.3.peg.2094"/>
<dbReference type="CDD" id="cd08826">
    <property type="entry name" value="SPFH_eoslipins_u1"/>
    <property type="match status" value="1"/>
</dbReference>
<evidence type="ECO:0000313" key="5">
    <source>
        <dbReference type="EMBL" id="ETN94942.1"/>
    </source>
</evidence>
<name>W2UNM5_9FLAO</name>
<dbReference type="InterPro" id="IPR001972">
    <property type="entry name" value="Stomatin_HflK_fam"/>
</dbReference>
<dbReference type="PRINTS" id="PR00721">
    <property type="entry name" value="STOMATIN"/>
</dbReference>
<dbReference type="InterPro" id="IPR001107">
    <property type="entry name" value="Band_7"/>
</dbReference>
<keyword evidence="3" id="KW-1133">Transmembrane helix</keyword>
<organism evidence="5 6">
    <name type="scientific">Zhouia amylolytica AD3</name>
    <dbReference type="NCBI Taxonomy" id="1286632"/>
    <lineage>
        <taxon>Bacteria</taxon>
        <taxon>Pseudomonadati</taxon>
        <taxon>Bacteroidota</taxon>
        <taxon>Flavobacteriia</taxon>
        <taxon>Flavobacteriales</taxon>
        <taxon>Flavobacteriaceae</taxon>
        <taxon>Zhouia</taxon>
    </lineage>
</organism>
<dbReference type="EMBL" id="AYXY01000022">
    <property type="protein sequence ID" value="ETN94942.1"/>
    <property type="molecule type" value="Genomic_DNA"/>
</dbReference>
<dbReference type="AlphaFoldDB" id="W2UNM5"/>
<comment type="caution">
    <text evidence="5">The sequence shown here is derived from an EMBL/GenBank/DDBJ whole genome shotgun (WGS) entry which is preliminary data.</text>
</comment>
<dbReference type="InterPro" id="IPR043202">
    <property type="entry name" value="Band-7_stomatin-like"/>
</dbReference>
<dbReference type="Gene3D" id="6.10.250.2090">
    <property type="match status" value="1"/>
</dbReference>
<comment type="similarity">
    <text evidence="2">Belongs to the band 7/mec-2 family.</text>
</comment>
<feature type="transmembrane region" description="Helical" evidence="3">
    <location>
        <begin position="6"/>
        <end position="22"/>
    </location>
</feature>
<accession>W2UNM5</accession>
<dbReference type="GO" id="GO:0098552">
    <property type="term" value="C:side of membrane"/>
    <property type="evidence" value="ECO:0007669"/>
    <property type="project" value="UniProtKB-ARBA"/>
</dbReference>
<dbReference type="InterPro" id="IPR036013">
    <property type="entry name" value="Band_7/SPFH_dom_sf"/>
</dbReference>
<dbReference type="PANTHER" id="PTHR10264:SF19">
    <property type="entry name" value="AT06885P-RELATED"/>
    <property type="match status" value="1"/>
</dbReference>
<keyword evidence="3" id="KW-0472">Membrane</keyword>
<sequence length="259" mass="29667">MSSYIILIFLIAIFLSGIRIVFEYKRALKFRFGSYIKVLNPGFRWIIPFVETTQFVDMRVITINITTQEIMTQDNVPCKINGVLFYKIINATQSILEVENYDFAISQLAQASLRDVCGKVELDTILSKREEIGNNIREIVDAETKDWGITILDVKIKDIELPENMKRSMANQAEAERSRRARIILADAEKQAAHALLEAGELIDKSPSSIKLRLYQTLADIAAEKNSTIVFPFPEEVLYQKEKSDKRNNKGTKKRKSKK</sequence>
<dbReference type="PANTHER" id="PTHR10264">
    <property type="entry name" value="BAND 7 PROTEIN-RELATED"/>
    <property type="match status" value="1"/>
</dbReference>
<protein>
    <submittedName>
        <fullName evidence="5">SPFH domain / Band 7 family protein</fullName>
    </submittedName>
</protein>
<dbReference type="SUPFAM" id="SSF117892">
    <property type="entry name" value="Band 7/SPFH domain"/>
    <property type="match status" value="1"/>
</dbReference>
<dbReference type="FunFam" id="3.30.479.30:FF:000004">
    <property type="entry name" value="Putative membrane protease family, stomatin"/>
    <property type="match status" value="1"/>
</dbReference>
<dbReference type="GO" id="GO:0005886">
    <property type="term" value="C:plasma membrane"/>
    <property type="evidence" value="ECO:0007669"/>
    <property type="project" value="InterPro"/>
</dbReference>
<keyword evidence="6" id="KW-1185">Reference proteome</keyword>
<dbReference type="SMART" id="SM00244">
    <property type="entry name" value="PHB"/>
    <property type="match status" value="1"/>
</dbReference>
<reference evidence="5 6" key="2">
    <citation type="journal article" date="2016" name="Genome Announc.">
        <title>Draft Genome Sequence of Zhouia amylolytica AD3, Isolated from Tidal Flat Sediment.</title>
        <authorList>
            <person name="Jia B."/>
            <person name="Jin H.M."/>
            <person name="Lee H.J."/>
            <person name="Jeon C.O."/>
        </authorList>
    </citation>
    <scope>NUCLEOTIDE SEQUENCE [LARGE SCALE GENOMIC DNA]</scope>
    <source>
        <strain evidence="5 6">AD3</strain>
    </source>
</reference>
<dbReference type="Gene3D" id="3.30.479.30">
    <property type="entry name" value="Band 7 domain"/>
    <property type="match status" value="1"/>
</dbReference>
<evidence type="ECO:0000256" key="1">
    <source>
        <dbReference type="ARBA" id="ARBA00004167"/>
    </source>
</evidence>
<reference evidence="6" key="1">
    <citation type="submission" date="2013-11" db="EMBL/GenBank/DDBJ databases">
        <title>Draft genome sequence from a member of Zhouia, isolated tidal flat.</title>
        <authorList>
            <person name="Jin H."/>
            <person name="Jeon C.O."/>
        </authorList>
    </citation>
    <scope>NUCLEOTIDE SEQUENCE [LARGE SCALE GENOMIC DNA]</scope>
    <source>
        <strain evidence="6">AD3</strain>
    </source>
</reference>
<evidence type="ECO:0000259" key="4">
    <source>
        <dbReference type="SMART" id="SM00244"/>
    </source>
</evidence>
<gene>
    <name evidence="5" type="ORF">P278_21000</name>
</gene>
<comment type="subcellular location">
    <subcellularLocation>
        <location evidence="1">Membrane</location>
        <topology evidence="1">Single-pass membrane protein</topology>
    </subcellularLocation>
</comment>
<evidence type="ECO:0000313" key="6">
    <source>
        <dbReference type="Proteomes" id="UP000018850"/>
    </source>
</evidence>
<evidence type="ECO:0000256" key="3">
    <source>
        <dbReference type="SAM" id="Phobius"/>
    </source>
</evidence>
<evidence type="ECO:0000256" key="2">
    <source>
        <dbReference type="ARBA" id="ARBA00008164"/>
    </source>
</evidence>
<dbReference type="Proteomes" id="UP000018850">
    <property type="component" value="Unassembled WGS sequence"/>
</dbReference>
<proteinExistence type="inferred from homology"/>
<dbReference type="eggNOG" id="COG0330">
    <property type="taxonomic scope" value="Bacteria"/>
</dbReference>
<feature type="domain" description="Band 7" evidence="4">
    <location>
        <begin position="16"/>
        <end position="173"/>
    </location>
</feature>